<dbReference type="Pfam" id="PF16715">
    <property type="entry name" value="CDPS"/>
    <property type="match status" value="1"/>
</dbReference>
<evidence type="ECO:0000256" key="1">
    <source>
        <dbReference type="ARBA" id="ARBA00006034"/>
    </source>
</evidence>
<dbReference type="RefSeq" id="WP_198501578.1">
    <property type="nucleotide sequence ID" value="NZ_CP065959.1"/>
</dbReference>
<evidence type="ECO:0000256" key="4">
    <source>
        <dbReference type="SAM" id="MobiDB-lite"/>
    </source>
</evidence>
<keyword evidence="2" id="KW-0808">Transferase</keyword>
<evidence type="ECO:0000313" key="5">
    <source>
        <dbReference type="EMBL" id="QQC87367.1"/>
    </source>
</evidence>
<accession>A0A7T4PC14</accession>
<feature type="compositionally biased region" description="Basic residues" evidence="4">
    <location>
        <begin position="257"/>
        <end position="281"/>
    </location>
</feature>
<dbReference type="EMBL" id="CP065959">
    <property type="protein sequence ID" value="QQC87367.1"/>
    <property type="molecule type" value="Genomic_DNA"/>
</dbReference>
<name>A0A7T4PC14_9ACTN</name>
<feature type="region of interest" description="Disordered" evidence="4">
    <location>
        <begin position="218"/>
        <end position="281"/>
    </location>
</feature>
<dbReference type="Gene3D" id="3.40.50.11710">
    <property type="entry name" value="Cyclodipeptide synthase"/>
    <property type="match status" value="1"/>
</dbReference>
<proteinExistence type="inferred from homology"/>
<dbReference type="InterPro" id="IPR038622">
    <property type="entry name" value="CDPS_sf"/>
</dbReference>
<protein>
    <recommendedName>
        <fullName evidence="3">Cyclodipeptide synthase</fullName>
    </recommendedName>
</protein>
<dbReference type="NCBIfam" id="TIGR04539">
    <property type="entry name" value="tRNA_cyclodipep"/>
    <property type="match status" value="1"/>
</dbReference>
<feature type="compositionally biased region" description="Low complexity" evidence="4">
    <location>
        <begin position="232"/>
        <end position="251"/>
    </location>
</feature>
<dbReference type="GO" id="GO:0016755">
    <property type="term" value="F:aminoacyltransferase activity"/>
    <property type="evidence" value="ECO:0007669"/>
    <property type="project" value="InterPro"/>
</dbReference>
<evidence type="ECO:0000256" key="2">
    <source>
        <dbReference type="ARBA" id="ARBA00022679"/>
    </source>
</evidence>
<evidence type="ECO:0000256" key="3">
    <source>
        <dbReference type="ARBA" id="ARBA00030771"/>
    </source>
</evidence>
<sequence>MRRVTMAGEVAARVSALPFGTSSARLVRRGDHALFGVSTGNSYFSCRRLAEAVAWAVQRFAVVDVVHADVALQATLEAFGYEPAAARRSATKQLRGVRRRIDGALKHVGASAERVRARPLSDFLDQPGYQEVRARARAALRDDLELRSVRDDTAFRFLAERPRPDGLPAPAQVQAALAYVDAELPFFLDTPRILGVASSVHCYHSVLPLGRLLFGGRPKGPHGAGPHHRQLPGSAARSSGAPAGSATSARTPPAPTRRGRGRVKWTGRRATMRRRARSSPS</sequence>
<gene>
    <name evidence="5" type="ORF">I8755_02290</name>
</gene>
<dbReference type="Proteomes" id="UP000596130">
    <property type="component" value="Chromosome"/>
</dbReference>
<dbReference type="InterPro" id="IPR030903">
    <property type="entry name" value="CDPS"/>
</dbReference>
<comment type="similarity">
    <text evidence="1">Belongs to the CDPS family.</text>
</comment>
<organism evidence="5 6">
    <name type="scientific">Streptomyces alfalfae</name>
    <dbReference type="NCBI Taxonomy" id="1642299"/>
    <lineage>
        <taxon>Bacteria</taxon>
        <taxon>Bacillati</taxon>
        <taxon>Actinomycetota</taxon>
        <taxon>Actinomycetes</taxon>
        <taxon>Kitasatosporales</taxon>
        <taxon>Streptomycetaceae</taxon>
        <taxon>Streptomyces</taxon>
    </lineage>
</organism>
<dbReference type="AlphaFoldDB" id="A0A7T4PC14"/>
<reference evidence="5 6" key="1">
    <citation type="submission" date="2020-12" db="EMBL/GenBank/DDBJ databases">
        <title>Identification and biosynthesis of polyene macrolides produced by Streptomyces alfalfae Men-myco-93-63.</title>
        <authorList>
            <person name="Liu D."/>
            <person name="Li Y."/>
            <person name="Liu L."/>
            <person name="Han X."/>
            <person name="Shen F."/>
        </authorList>
    </citation>
    <scope>NUCLEOTIDE SEQUENCE [LARGE SCALE GENOMIC DNA]</scope>
    <source>
        <strain evidence="5 6">Men-myco-93-63</strain>
    </source>
</reference>
<evidence type="ECO:0000313" key="6">
    <source>
        <dbReference type="Proteomes" id="UP000596130"/>
    </source>
</evidence>